<proteinExistence type="predicted"/>
<organism evidence="2 3">
    <name type="scientific">Paenibacillus lemnae</name>
    <dbReference type="NCBI Taxonomy" id="1330551"/>
    <lineage>
        <taxon>Bacteria</taxon>
        <taxon>Bacillati</taxon>
        <taxon>Bacillota</taxon>
        <taxon>Bacilli</taxon>
        <taxon>Bacillales</taxon>
        <taxon>Paenibacillaceae</taxon>
        <taxon>Paenibacillus</taxon>
    </lineage>
</organism>
<protein>
    <recommendedName>
        <fullName evidence="4">DUF4871 domain-containing protein</fullName>
    </recommendedName>
</protein>
<evidence type="ECO:0000256" key="1">
    <source>
        <dbReference type="SAM" id="SignalP"/>
    </source>
</evidence>
<dbReference type="PROSITE" id="PS51257">
    <property type="entry name" value="PROKAR_LIPOPROTEIN"/>
    <property type="match status" value="1"/>
</dbReference>
<dbReference type="Gene3D" id="2.60.40.3830">
    <property type="match status" value="1"/>
</dbReference>
<evidence type="ECO:0000313" key="2">
    <source>
        <dbReference type="EMBL" id="NMO97099.1"/>
    </source>
</evidence>
<comment type="caution">
    <text evidence="2">The sequence shown here is derived from an EMBL/GenBank/DDBJ whole genome shotgun (WGS) entry which is preliminary data.</text>
</comment>
<gene>
    <name evidence="2" type="ORF">HII30_15145</name>
</gene>
<evidence type="ECO:0000313" key="3">
    <source>
        <dbReference type="Proteomes" id="UP000565468"/>
    </source>
</evidence>
<dbReference type="RefSeq" id="WP_169505881.1">
    <property type="nucleotide sequence ID" value="NZ_JABBPN010000014.1"/>
</dbReference>
<sequence length="151" mass="16957">MRFALLLFLLMFVLTSCSGENGVELEGEHVQRVNATFTSGQYEMLGQERKLGIIYDGSEVSRFYLGKTQKYMWYLWGDSKEFQGTFKVIASHQDNDEKLEVVKKSSIGGPLNGADAHIPSQISLPAEGQWRLDAYVNDVLFGSIDVMVHEG</sequence>
<keyword evidence="1" id="KW-0732">Signal</keyword>
<feature type="chain" id="PRO_5032823648" description="DUF4871 domain-containing protein" evidence="1">
    <location>
        <begin position="20"/>
        <end position="151"/>
    </location>
</feature>
<name>A0A848MA18_PAELE</name>
<evidence type="ECO:0008006" key="4">
    <source>
        <dbReference type="Google" id="ProtNLM"/>
    </source>
</evidence>
<keyword evidence="3" id="KW-1185">Reference proteome</keyword>
<dbReference type="EMBL" id="JABBPN010000014">
    <property type="protein sequence ID" value="NMO97099.1"/>
    <property type="molecule type" value="Genomic_DNA"/>
</dbReference>
<dbReference type="Proteomes" id="UP000565468">
    <property type="component" value="Unassembled WGS sequence"/>
</dbReference>
<accession>A0A848MA18</accession>
<dbReference type="AlphaFoldDB" id="A0A848MA18"/>
<reference evidence="2 3" key="1">
    <citation type="submission" date="2020-04" db="EMBL/GenBank/DDBJ databases">
        <title>Paenibacillus algicola sp. nov., a novel marine bacterium producing alginate lyase.</title>
        <authorList>
            <person name="Huang H."/>
        </authorList>
    </citation>
    <scope>NUCLEOTIDE SEQUENCE [LARGE SCALE GENOMIC DNA]</scope>
    <source>
        <strain evidence="2 3">L7-75</strain>
    </source>
</reference>
<feature type="signal peptide" evidence="1">
    <location>
        <begin position="1"/>
        <end position="19"/>
    </location>
</feature>